<dbReference type="Pfam" id="PF02223">
    <property type="entry name" value="Thymidylate_kin"/>
    <property type="match status" value="1"/>
</dbReference>
<evidence type="ECO:0000313" key="6">
    <source>
        <dbReference type="Proteomes" id="UP000034588"/>
    </source>
</evidence>
<keyword evidence="2" id="KW-0547">Nucleotide-binding</keyword>
<evidence type="ECO:0000256" key="2">
    <source>
        <dbReference type="ARBA" id="ARBA00022741"/>
    </source>
</evidence>
<comment type="similarity">
    <text evidence="1">Belongs to the thymidylate kinase family.</text>
</comment>
<proteinExistence type="inferred from homology"/>
<dbReference type="GO" id="GO:0005737">
    <property type="term" value="C:cytoplasm"/>
    <property type="evidence" value="ECO:0007669"/>
    <property type="project" value="TreeGrafter"/>
</dbReference>
<name>A0A0G1YYV2_9BACT</name>
<dbReference type="Proteomes" id="UP000034588">
    <property type="component" value="Unassembled WGS sequence"/>
</dbReference>
<reference evidence="5 6" key="1">
    <citation type="journal article" date="2015" name="Nature">
        <title>rRNA introns, odd ribosomes, and small enigmatic genomes across a large radiation of phyla.</title>
        <authorList>
            <person name="Brown C.T."/>
            <person name="Hug L.A."/>
            <person name="Thomas B.C."/>
            <person name="Sharon I."/>
            <person name="Castelle C.J."/>
            <person name="Singh A."/>
            <person name="Wilkins M.J."/>
            <person name="Williams K.H."/>
            <person name="Banfield J.F."/>
        </authorList>
    </citation>
    <scope>NUCLEOTIDE SEQUENCE [LARGE SCALE GENOMIC DNA]</scope>
</reference>
<evidence type="ECO:0000259" key="4">
    <source>
        <dbReference type="Pfam" id="PF02223"/>
    </source>
</evidence>
<dbReference type="GO" id="GO:0005524">
    <property type="term" value="F:ATP binding"/>
    <property type="evidence" value="ECO:0007669"/>
    <property type="project" value="UniProtKB-KW"/>
</dbReference>
<feature type="non-terminal residue" evidence="5">
    <location>
        <position position="1"/>
    </location>
</feature>
<dbReference type="CDD" id="cd01672">
    <property type="entry name" value="TMPK"/>
    <property type="match status" value="1"/>
</dbReference>
<dbReference type="AlphaFoldDB" id="A0A0G1YYV2"/>
<protein>
    <submittedName>
        <fullName evidence="5">Thymidylate kinase</fullName>
    </submittedName>
</protein>
<dbReference type="SUPFAM" id="SSF52540">
    <property type="entry name" value="P-loop containing nucleoside triphosphate hydrolases"/>
    <property type="match status" value="1"/>
</dbReference>
<dbReference type="GO" id="GO:0006227">
    <property type="term" value="P:dUDP biosynthetic process"/>
    <property type="evidence" value="ECO:0007669"/>
    <property type="project" value="TreeGrafter"/>
</dbReference>
<keyword evidence="3" id="KW-0067">ATP-binding</keyword>
<evidence type="ECO:0000313" key="5">
    <source>
        <dbReference type="EMBL" id="KKW11554.1"/>
    </source>
</evidence>
<dbReference type="GO" id="GO:0006233">
    <property type="term" value="P:dTDP biosynthetic process"/>
    <property type="evidence" value="ECO:0007669"/>
    <property type="project" value="TreeGrafter"/>
</dbReference>
<dbReference type="Gene3D" id="3.40.50.300">
    <property type="entry name" value="P-loop containing nucleotide triphosphate hydrolases"/>
    <property type="match status" value="1"/>
</dbReference>
<dbReference type="GO" id="GO:0006235">
    <property type="term" value="P:dTTP biosynthetic process"/>
    <property type="evidence" value="ECO:0007669"/>
    <property type="project" value="TreeGrafter"/>
</dbReference>
<accession>A0A0G1YYV2</accession>
<comment type="caution">
    <text evidence="5">The sequence shown here is derived from an EMBL/GenBank/DDBJ whole genome shotgun (WGS) entry which is preliminary data.</text>
</comment>
<keyword evidence="5" id="KW-0808">Transferase</keyword>
<sequence length="156" mass="18204">LQKFLKKKGITSHIVFHPSPELKKILRAQPSVAAELRLLAADRLRRVTQDIEPALQKGEWVISLRNYISAYVYQGDGRSVKKIDIKPDWVFYFDIEPEVAMQRIVSRGETRGKYEKISLLNEKRKRYQKVLKNIPHIMIDAAASIDDIHKKMVKYM</sequence>
<dbReference type="GO" id="GO:0004798">
    <property type="term" value="F:dTMP kinase activity"/>
    <property type="evidence" value="ECO:0007669"/>
    <property type="project" value="TreeGrafter"/>
</dbReference>
<dbReference type="InterPro" id="IPR027417">
    <property type="entry name" value="P-loop_NTPase"/>
</dbReference>
<organism evidence="5 6">
    <name type="scientific">Candidatus Gottesmanbacteria bacterium GW2011_GWB1_49_7</name>
    <dbReference type="NCBI Taxonomy" id="1618448"/>
    <lineage>
        <taxon>Bacteria</taxon>
        <taxon>Candidatus Gottesmaniibacteriota</taxon>
    </lineage>
</organism>
<keyword evidence="5" id="KW-0418">Kinase</keyword>
<dbReference type="PANTHER" id="PTHR10344:SF4">
    <property type="entry name" value="UMP-CMP KINASE 2, MITOCHONDRIAL"/>
    <property type="match status" value="1"/>
</dbReference>
<dbReference type="PANTHER" id="PTHR10344">
    <property type="entry name" value="THYMIDYLATE KINASE"/>
    <property type="match status" value="1"/>
</dbReference>
<dbReference type="EMBL" id="LCQD01000016">
    <property type="protein sequence ID" value="KKW11554.1"/>
    <property type="molecule type" value="Genomic_DNA"/>
</dbReference>
<evidence type="ECO:0000256" key="3">
    <source>
        <dbReference type="ARBA" id="ARBA00022840"/>
    </source>
</evidence>
<gene>
    <name evidence="5" type="ORF">UY48_C0016G0001</name>
</gene>
<evidence type="ECO:0000256" key="1">
    <source>
        <dbReference type="ARBA" id="ARBA00009776"/>
    </source>
</evidence>
<feature type="domain" description="Thymidylate kinase-like" evidence="4">
    <location>
        <begin position="28"/>
        <end position="151"/>
    </location>
</feature>
<dbReference type="InterPro" id="IPR039430">
    <property type="entry name" value="Thymidylate_kin-like_dom"/>
</dbReference>